<dbReference type="GO" id="GO:0005829">
    <property type="term" value="C:cytosol"/>
    <property type="evidence" value="ECO:0007669"/>
    <property type="project" value="TreeGrafter"/>
</dbReference>
<comment type="similarity">
    <text evidence="3">In the N-terminal section; belongs to the GARS family.</text>
</comment>
<keyword evidence="7" id="KW-0658">Purine biosynthesis</keyword>
<dbReference type="GO" id="GO:0046872">
    <property type="term" value="F:metal ion binding"/>
    <property type="evidence" value="ECO:0007669"/>
    <property type="project" value="UniProtKB-KW"/>
</dbReference>
<dbReference type="InterPro" id="IPR010918">
    <property type="entry name" value="PurM-like_C_dom"/>
</dbReference>
<keyword evidence="4" id="KW-0436">Ligase</keyword>
<evidence type="ECO:0000313" key="18">
    <source>
        <dbReference type="Proteomes" id="UP000014254"/>
    </source>
</evidence>
<comment type="pathway">
    <text evidence="2">Purine metabolism; IMP biosynthesis via de novo pathway; N(1)-(5-phospho-D-ribosyl)glycinamide from 5-phospho-alpha-D-ribose 1-diphosphate: step 2/2.</text>
</comment>
<evidence type="ECO:0000256" key="9">
    <source>
        <dbReference type="ARBA" id="ARBA00023211"/>
    </source>
</evidence>
<evidence type="ECO:0000256" key="13">
    <source>
        <dbReference type="ARBA" id="ARBA00047843"/>
    </source>
</evidence>
<evidence type="ECO:0000256" key="11">
    <source>
        <dbReference type="ARBA" id="ARBA00029388"/>
    </source>
</evidence>
<evidence type="ECO:0000256" key="14">
    <source>
        <dbReference type="ARBA" id="ARBA00049057"/>
    </source>
</evidence>
<dbReference type="InterPro" id="IPR036676">
    <property type="entry name" value="PurM-like_C_sf"/>
</dbReference>
<dbReference type="SUPFAM" id="SSF55326">
    <property type="entry name" value="PurM N-terminal domain-like"/>
    <property type="match status" value="1"/>
</dbReference>
<evidence type="ECO:0000256" key="5">
    <source>
        <dbReference type="ARBA" id="ARBA00022723"/>
    </source>
</evidence>
<feature type="domain" description="ATP-grasp" evidence="16">
    <location>
        <begin position="134"/>
        <end position="342"/>
    </location>
</feature>
<dbReference type="InterPro" id="IPR004733">
    <property type="entry name" value="PurM_cligase"/>
</dbReference>
<evidence type="ECO:0000256" key="12">
    <source>
        <dbReference type="ARBA" id="ARBA00029444"/>
    </source>
</evidence>
<comment type="function">
    <text evidence="11">Catalyzes the second and fifth step in the 'de novo' purine biosynthesis pathway; contains phosphoribosylamine--glycine ligase (GARS) and phosphoribosylformylglycinamidine cyclo-ligase (AIRS) activities.</text>
</comment>
<dbReference type="GO" id="GO:0046084">
    <property type="term" value="P:adenine biosynthetic process"/>
    <property type="evidence" value="ECO:0007669"/>
    <property type="project" value="TreeGrafter"/>
</dbReference>
<dbReference type="FunFam" id="3.30.1330.10:FF:000001">
    <property type="entry name" value="Phosphoribosylformylglycinamidine cyclo-ligase"/>
    <property type="match status" value="1"/>
</dbReference>
<dbReference type="HAMAP" id="MF_00741">
    <property type="entry name" value="AIRS"/>
    <property type="match status" value="1"/>
</dbReference>
<dbReference type="InterPro" id="IPR020560">
    <property type="entry name" value="PRibGlycinamide_synth_C-dom"/>
</dbReference>
<keyword evidence="6 15" id="KW-0547">Nucleotide-binding</keyword>
<dbReference type="FunFam" id="3.30.1490.20:FF:000006">
    <property type="entry name" value="phosphoribosylamine--glycine ligase, chloroplastic-like"/>
    <property type="match status" value="1"/>
</dbReference>
<keyword evidence="10" id="KW-0511">Multifunctional enzyme</keyword>
<dbReference type="InterPro" id="IPR016185">
    <property type="entry name" value="PreATP-grasp_dom_sf"/>
</dbReference>
<dbReference type="SUPFAM" id="SSF51246">
    <property type="entry name" value="Rudiment single hybrid motif"/>
    <property type="match status" value="1"/>
</dbReference>
<dbReference type="NCBIfam" id="TIGR00877">
    <property type="entry name" value="purD"/>
    <property type="match status" value="1"/>
</dbReference>
<dbReference type="VEuPathDB" id="FungiDB:HMPREF1544_01225"/>
<dbReference type="InterPro" id="IPR020561">
    <property type="entry name" value="PRibGlycinamid_synth_ATP-grasp"/>
</dbReference>
<dbReference type="EMBL" id="KE123904">
    <property type="protein sequence ID" value="EPB91931.1"/>
    <property type="molecule type" value="Genomic_DNA"/>
</dbReference>
<name>S2JNP9_MUCC1</name>
<dbReference type="HAMAP" id="MF_00138">
    <property type="entry name" value="GARS"/>
    <property type="match status" value="1"/>
</dbReference>
<reference evidence="18" key="1">
    <citation type="submission" date="2013-05" db="EMBL/GenBank/DDBJ databases">
        <title>The Genome sequence of Mucor circinelloides f. circinelloides 1006PhL.</title>
        <authorList>
            <consortium name="The Broad Institute Genomics Platform"/>
            <person name="Cuomo C."/>
            <person name="Earl A."/>
            <person name="Findley K."/>
            <person name="Lee S.C."/>
            <person name="Walker B."/>
            <person name="Young S."/>
            <person name="Zeng Q."/>
            <person name="Gargeya S."/>
            <person name="Fitzgerald M."/>
            <person name="Haas B."/>
            <person name="Abouelleil A."/>
            <person name="Allen A.W."/>
            <person name="Alvarado L."/>
            <person name="Arachchi H.M."/>
            <person name="Berlin A.M."/>
            <person name="Chapman S.B."/>
            <person name="Gainer-Dewar J."/>
            <person name="Goldberg J."/>
            <person name="Griggs A."/>
            <person name="Gujja S."/>
            <person name="Hansen M."/>
            <person name="Howarth C."/>
            <person name="Imamovic A."/>
            <person name="Ireland A."/>
            <person name="Larimer J."/>
            <person name="McCowan C."/>
            <person name="Murphy C."/>
            <person name="Pearson M."/>
            <person name="Poon T.W."/>
            <person name="Priest M."/>
            <person name="Roberts A."/>
            <person name="Saif S."/>
            <person name="Shea T."/>
            <person name="Sisk P."/>
            <person name="Sykes S."/>
            <person name="Wortman J."/>
            <person name="Nusbaum C."/>
            <person name="Birren B."/>
        </authorList>
    </citation>
    <scope>NUCLEOTIDE SEQUENCE [LARGE SCALE GENOMIC DNA]</scope>
    <source>
        <strain evidence="18">1006PhL</strain>
    </source>
</reference>
<evidence type="ECO:0000313" key="17">
    <source>
        <dbReference type="EMBL" id="EPB91931.1"/>
    </source>
</evidence>
<dbReference type="Gene3D" id="3.40.50.20">
    <property type="match status" value="1"/>
</dbReference>
<dbReference type="InterPro" id="IPR036921">
    <property type="entry name" value="PurM-like_N_sf"/>
</dbReference>
<dbReference type="OrthoDB" id="2018833at2759"/>
<dbReference type="GO" id="GO:0006189">
    <property type="term" value="P:'de novo' IMP biosynthetic process"/>
    <property type="evidence" value="ECO:0007669"/>
    <property type="project" value="UniProtKB-UniPathway"/>
</dbReference>
<dbReference type="SUPFAM" id="SSF52440">
    <property type="entry name" value="PreATP-grasp domain"/>
    <property type="match status" value="1"/>
</dbReference>
<evidence type="ECO:0000256" key="10">
    <source>
        <dbReference type="ARBA" id="ARBA00023268"/>
    </source>
</evidence>
<dbReference type="STRING" id="1220926.S2JNP9"/>
<dbReference type="InterPro" id="IPR020562">
    <property type="entry name" value="PRibGlycinamide_synth_N"/>
</dbReference>
<dbReference type="Gene3D" id="3.90.600.10">
    <property type="entry name" value="Phosphoribosylglycinamide synthetase, C-terminal domain"/>
    <property type="match status" value="1"/>
</dbReference>
<dbReference type="Pfam" id="PF02769">
    <property type="entry name" value="AIRS_C"/>
    <property type="match status" value="1"/>
</dbReference>
<dbReference type="CDD" id="cd02196">
    <property type="entry name" value="PurM"/>
    <property type="match status" value="1"/>
</dbReference>
<dbReference type="Gene3D" id="3.90.650.10">
    <property type="entry name" value="PurM-like C-terminal domain"/>
    <property type="match status" value="1"/>
</dbReference>
<comment type="pathway">
    <text evidence="1">Purine metabolism; IMP biosynthesis via de novo pathway; 5-amino-1-(5-phospho-D-ribosyl)imidazole from N(2)-formyl-N(1)-(5-phospho-D-ribosyl)glycinamide: step 2/2.</text>
</comment>
<evidence type="ECO:0000256" key="8">
    <source>
        <dbReference type="ARBA" id="ARBA00022840"/>
    </source>
</evidence>
<dbReference type="PROSITE" id="PS00184">
    <property type="entry name" value="GARS"/>
    <property type="match status" value="1"/>
</dbReference>
<dbReference type="InterPro" id="IPR016188">
    <property type="entry name" value="PurM-like_N"/>
</dbReference>
<comment type="catalytic activity">
    <reaction evidence="14">
        <text>2-formamido-N(1)-(5-O-phospho-beta-D-ribosyl)acetamidine + ATP = 5-amino-1-(5-phospho-beta-D-ribosyl)imidazole + ADP + phosphate + H(+)</text>
        <dbReference type="Rhea" id="RHEA:23032"/>
        <dbReference type="ChEBI" id="CHEBI:15378"/>
        <dbReference type="ChEBI" id="CHEBI:30616"/>
        <dbReference type="ChEBI" id="CHEBI:43474"/>
        <dbReference type="ChEBI" id="CHEBI:137981"/>
        <dbReference type="ChEBI" id="CHEBI:147287"/>
        <dbReference type="ChEBI" id="CHEBI:456216"/>
        <dbReference type="EC" id="6.3.3.1"/>
    </reaction>
</comment>
<dbReference type="SMART" id="SM01209">
    <property type="entry name" value="GARS_A"/>
    <property type="match status" value="1"/>
</dbReference>
<evidence type="ECO:0000259" key="16">
    <source>
        <dbReference type="PROSITE" id="PS50975"/>
    </source>
</evidence>
<dbReference type="Pfam" id="PF02843">
    <property type="entry name" value="GARS_C"/>
    <property type="match status" value="1"/>
</dbReference>
<evidence type="ECO:0000256" key="6">
    <source>
        <dbReference type="ARBA" id="ARBA00022741"/>
    </source>
</evidence>
<dbReference type="Pfam" id="PF00586">
    <property type="entry name" value="AIRS"/>
    <property type="match status" value="1"/>
</dbReference>
<protein>
    <recommendedName>
        <fullName evidence="16">ATP-grasp domain-containing protein</fullName>
    </recommendedName>
</protein>
<evidence type="ECO:0000256" key="2">
    <source>
        <dbReference type="ARBA" id="ARBA00005174"/>
    </source>
</evidence>
<dbReference type="InterPro" id="IPR020559">
    <property type="entry name" value="PRibGlycinamide_synth_CS"/>
</dbReference>
<keyword evidence="5" id="KW-0479">Metal-binding</keyword>
<evidence type="ECO:0000256" key="15">
    <source>
        <dbReference type="PROSITE-ProRule" id="PRU00409"/>
    </source>
</evidence>
<organism evidence="17 18">
    <name type="scientific">Mucor circinelloides f. circinelloides (strain 1006PhL)</name>
    <name type="common">Mucormycosis agent</name>
    <name type="synonym">Calyptromyces circinelloides</name>
    <dbReference type="NCBI Taxonomy" id="1220926"/>
    <lineage>
        <taxon>Eukaryota</taxon>
        <taxon>Fungi</taxon>
        <taxon>Fungi incertae sedis</taxon>
        <taxon>Mucoromycota</taxon>
        <taxon>Mucoromycotina</taxon>
        <taxon>Mucoromycetes</taxon>
        <taxon>Mucorales</taxon>
        <taxon>Mucorineae</taxon>
        <taxon>Mucoraceae</taxon>
        <taxon>Mucor</taxon>
    </lineage>
</organism>
<evidence type="ECO:0000256" key="7">
    <source>
        <dbReference type="ARBA" id="ARBA00022755"/>
    </source>
</evidence>
<evidence type="ECO:0000256" key="4">
    <source>
        <dbReference type="ARBA" id="ARBA00022598"/>
    </source>
</evidence>
<dbReference type="InterPro" id="IPR000115">
    <property type="entry name" value="PRibGlycinamide_synth"/>
</dbReference>
<keyword evidence="8 15" id="KW-0067">ATP-binding</keyword>
<dbReference type="eggNOG" id="KOG0237">
    <property type="taxonomic scope" value="Eukaryota"/>
</dbReference>
<dbReference type="UniPathway" id="UPA00074">
    <property type="reaction ID" value="UER00125"/>
</dbReference>
<dbReference type="Pfam" id="PF01071">
    <property type="entry name" value="GARS_A"/>
    <property type="match status" value="1"/>
</dbReference>
<evidence type="ECO:0000256" key="3">
    <source>
        <dbReference type="ARBA" id="ARBA00007423"/>
    </source>
</evidence>
<dbReference type="InterPro" id="IPR011054">
    <property type="entry name" value="Rudment_hybrid_motif"/>
</dbReference>
<dbReference type="PANTHER" id="PTHR10520:SF12">
    <property type="entry name" value="TRIFUNCTIONAL PURINE BIOSYNTHETIC PROTEIN ADENOSINE-3"/>
    <property type="match status" value="1"/>
</dbReference>
<proteinExistence type="inferred from homology"/>
<dbReference type="PANTHER" id="PTHR10520">
    <property type="entry name" value="TRIFUNCTIONAL PURINE BIOSYNTHETIC PROTEIN ADENOSINE-3-RELATED"/>
    <property type="match status" value="1"/>
</dbReference>
<dbReference type="SUPFAM" id="SSF56059">
    <property type="entry name" value="Glutathione synthetase ATP-binding domain-like"/>
    <property type="match status" value="1"/>
</dbReference>
<dbReference type="GO" id="GO:0004637">
    <property type="term" value="F:phosphoribosylamine-glycine ligase activity"/>
    <property type="evidence" value="ECO:0007669"/>
    <property type="project" value="UniProtKB-EC"/>
</dbReference>
<keyword evidence="9" id="KW-0464">Manganese</keyword>
<dbReference type="InterPro" id="IPR013815">
    <property type="entry name" value="ATP_grasp_subdomain_1"/>
</dbReference>
<dbReference type="GO" id="GO:0004641">
    <property type="term" value="F:phosphoribosylformylglycinamidine cyclo-ligase activity"/>
    <property type="evidence" value="ECO:0007669"/>
    <property type="project" value="UniProtKB-EC"/>
</dbReference>
<sequence>MASGKNDTLLEFIWRTDDNDVRIEKLSILLVGAGGREHAIAWRLAQSDKVQHIYVAPGNGGTANGNKVTNVQIGVSEFDKLTEFAVQNKIDLVIPGPEQPIVEGIQAVFKKVGIPCFGPSPKAAQMEGSKAFSKDFMKKHNIPTAAYENFTDYEKAKAYVESVDHKVVLKASGLAAGKGVLMPENKQEALDGLKTIMVNKEFGDAGSEVVIEECLEGEELSFLAFADGYTVIPLPPAQDHKRALDGDLGPNTGGMGCYAPTPIGTAALIEEVKRTILQPTIDGMRRDGFPFVGMLFTGIMLTASGPKVLEYNVRFGDPETEVVLPLLSDDTDLAEILLACVEGRLDAVSITTKKAFAATVIIASGGYPGSYAKGKAITIPETPSDVTVFHAGTAVKDNQLVTDGGRVLAVSAVANTLREAVDKAYAGVKSIQFEDMYYRNDIAHRAFKYADQDAKKAGLSYADAGVSIDAGNLLVQKIKPLVKSTKRVGADSDIGGFGGIFDLKAAGFVDPILVSATDGIGTKLKIAQDCNIHDTVGIDLVAMNVNDLIVQGAEPLFFLDYFACGKLEVDVGKDFVAGVVEGCLQSGCALVGGETAEMPGLYALGDYDGAGFTVGAVEREKILPRMNEIKAGDVVLGLASSGVHSNGFSLVRKIVESQPGLAYHSPCPWDKTKTLGEGLLVPTRIYVKQLLPVVKKDLIKAMAHITGGGFLENIPRVMPEDLAVIVDAKSYDLPPIFKWLKEAGGLSAHEMSRTFNCGIGMVIVADREAVPEITRLLESVNETVYELGSVTTKAELNGKEVEVRNTEVW</sequence>
<dbReference type="FunFam" id="3.40.50.20:FF:000006">
    <property type="entry name" value="Phosphoribosylamine--glycine ligase, chloroplastic"/>
    <property type="match status" value="1"/>
</dbReference>
<dbReference type="FunFam" id="3.90.650.10:FF:000019">
    <property type="entry name" value="Trifunctional purine biosynthetic protein adenosine-3"/>
    <property type="match status" value="1"/>
</dbReference>
<comment type="catalytic activity">
    <reaction evidence="13">
        <text>5-phospho-beta-D-ribosylamine + glycine + ATP = N(1)-(5-phospho-beta-D-ribosyl)glycinamide + ADP + phosphate + H(+)</text>
        <dbReference type="Rhea" id="RHEA:17453"/>
        <dbReference type="ChEBI" id="CHEBI:15378"/>
        <dbReference type="ChEBI" id="CHEBI:30616"/>
        <dbReference type="ChEBI" id="CHEBI:43474"/>
        <dbReference type="ChEBI" id="CHEBI:57305"/>
        <dbReference type="ChEBI" id="CHEBI:58681"/>
        <dbReference type="ChEBI" id="CHEBI:143788"/>
        <dbReference type="ChEBI" id="CHEBI:456216"/>
        <dbReference type="EC" id="6.3.4.13"/>
    </reaction>
</comment>
<gene>
    <name evidence="17" type="ORF">HMPREF1544_01225</name>
</gene>
<dbReference type="PROSITE" id="PS50975">
    <property type="entry name" value="ATP_GRASP"/>
    <property type="match status" value="1"/>
</dbReference>
<dbReference type="OMA" id="EVMQACC"/>
<dbReference type="SMART" id="SM01210">
    <property type="entry name" value="GARS_C"/>
    <property type="match status" value="1"/>
</dbReference>
<dbReference type="AlphaFoldDB" id="S2JNP9"/>
<dbReference type="Proteomes" id="UP000014254">
    <property type="component" value="Unassembled WGS sequence"/>
</dbReference>
<comment type="similarity">
    <text evidence="12">In the C-terminal section; belongs to the AIR synthase family.</text>
</comment>
<dbReference type="FunCoup" id="S2JNP9">
    <property type="interactions" value="804"/>
</dbReference>
<dbReference type="FunFam" id="3.90.600.10:FF:000001">
    <property type="entry name" value="Trifunctional purine biosynthetic protein adenosine-3"/>
    <property type="match status" value="1"/>
</dbReference>
<dbReference type="InterPro" id="IPR011761">
    <property type="entry name" value="ATP-grasp"/>
</dbReference>
<dbReference type="Gene3D" id="3.30.1490.20">
    <property type="entry name" value="ATP-grasp fold, A domain"/>
    <property type="match status" value="1"/>
</dbReference>
<dbReference type="FunFam" id="3.30.470.20:FF:000018">
    <property type="entry name" value="Trifunctional purine biosynthetic protein adenosine-3"/>
    <property type="match status" value="1"/>
</dbReference>
<dbReference type="NCBIfam" id="TIGR00878">
    <property type="entry name" value="purM"/>
    <property type="match status" value="1"/>
</dbReference>
<accession>S2JNP9</accession>
<dbReference type="Gene3D" id="3.30.470.20">
    <property type="entry name" value="ATP-grasp fold, B domain"/>
    <property type="match status" value="1"/>
</dbReference>
<dbReference type="GO" id="GO:0005524">
    <property type="term" value="F:ATP binding"/>
    <property type="evidence" value="ECO:0007669"/>
    <property type="project" value="UniProtKB-UniRule"/>
</dbReference>
<dbReference type="SUPFAM" id="SSF56042">
    <property type="entry name" value="PurM C-terminal domain-like"/>
    <property type="match status" value="1"/>
</dbReference>
<dbReference type="Pfam" id="PF02844">
    <property type="entry name" value="GARS_N"/>
    <property type="match status" value="1"/>
</dbReference>
<keyword evidence="18" id="KW-1185">Reference proteome</keyword>
<dbReference type="Gene3D" id="3.30.1330.10">
    <property type="entry name" value="PurM-like, N-terminal domain"/>
    <property type="match status" value="1"/>
</dbReference>
<evidence type="ECO:0000256" key="1">
    <source>
        <dbReference type="ARBA" id="ARBA00004686"/>
    </source>
</evidence>
<dbReference type="InterPro" id="IPR037123">
    <property type="entry name" value="PRibGlycinamide_synth_C_sf"/>
</dbReference>
<dbReference type="InParanoid" id="S2JNP9"/>